<dbReference type="Pfam" id="PF07883">
    <property type="entry name" value="Cupin_2"/>
    <property type="match status" value="1"/>
</dbReference>
<dbReference type="AlphaFoldDB" id="A0A8H2W4V9"/>
<accession>A0A8H2W4V9</accession>
<evidence type="ECO:0000313" key="2">
    <source>
        <dbReference type="EMBL" id="CAD6450094.1"/>
    </source>
</evidence>
<dbReference type="OrthoDB" id="5840532at2759"/>
<reference evidence="2" key="1">
    <citation type="submission" date="2020-10" db="EMBL/GenBank/DDBJ databases">
        <authorList>
            <person name="Kusch S."/>
        </authorList>
    </citation>
    <scope>NUCLEOTIDE SEQUENCE</scope>
    <source>
        <strain evidence="2">SwB9</strain>
    </source>
</reference>
<keyword evidence="3" id="KW-1185">Reference proteome</keyword>
<comment type="caution">
    <text evidence="2">The sequence shown here is derived from an EMBL/GenBank/DDBJ whole genome shotgun (WGS) entry which is preliminary data.</text>
</comment>
<dbReference type="Gene3D" id="2.60.120.10">
    <property type="entry name" value="Jelly Rolls"/>
    <property type="match status" value="1"/>
</dbReference>
<dbReference type="PANTHER" id="PTHR36156">
    <property type="entry name" value="SLR2101 PROTEIN"/>
    <property type="match status" value="1"/>
</dbReference>
<dbReference type="EMBL" id="CAJHIA010000034">
    <property type="protein sequence ID" value="CAD6450094.1"/>
    <property type="molecule type" value="Genomic_DNA"/>
</dbReference>
<evidence type="ECO:0000259" key="1">
    <source>
        <dbReference type="Pfam" id="PF07883"/>
    </source>
</evidence>
<gene>
    <name evidence="2" type="ORF">SCLTRI_LOCUS9305</name>
</gene>
<dbReference type="InterPro" id="IPR011051">
    <property type="entry name" value="RmlC_Cupin_sf"/>
</dbReference>
<dbReference type="InterPro" id="IPR047142">
    <property type="entry name" value="OryJ/VirC-like"/>
</dbReference>
<organism evidence="2 3">
    <name type="scientific">Sclerotinia trifoliorum</name>
    <dbReference type="NCBI Taxonomy" id="28548"/>
    <lineage>
        <taxon>Eukaryota</taxon>
        <taxon>Fungi</taxon>
        <taxon>Dikarya</taxon>
        <taxon>Ascomycota</taxon>
        <taxon>Pezizomycotina</taxon>
        <taxon>Leotiomycetes</taxon>
        <taxon>Helotiales</taxon>
        <taxon>Sclerotiniaceae</taxon>
        <taxon>Sclerotinia</taxon>
    </lineage>
</organism>
<dbReference type="PANTHER" id="PTHR36156:SF2">
    <property type="entry name" value="CUPIN TYPE-2 DOMAIN-CONTAINING PROTEIN"/>
    <property type="match status" value="1"/>
</dbReference>
<dbReference type="SUPFAM" id="SSF51182">
    <property type="entry name" value="RmlC-like cupins"/>
    <property type="match status" value="1"/>
</dbReference>
<name>A0A8H2W4V9_9HELO</name>
<feature type="domain" description="Cupin type-2" evidence="1">
    <location>
        <begin position="92"/>
        <end position="156"/>
    </location>
</feature>
<dbReference type="CDD" id="cd02231">
    <property type="entry name" value="cupin_BLL6423-like"/>
    <property type="match status" value="1"/>
</dbReference>
<protein>
    <submittedName>
        <fullName evidence="2">70d3ac4d-a280-4080-ad2b-ca4935406789-CDS</fullName>
    </submittedName>
</protein>
<dbReference type="Proteomes" id="UP000624404">
    <property type="component" value="Unassembled WGS sequence"/>
</dbReference>
<dbReference type="InterPro" id="IPR014710">
    <property type="entry name" value="RmlC-like_jellyroll"/>
</dbReference>
<proteinExistence type="predicted"/>
<evidence type="ECO:0000313" key="3">
    <source>
        <dbReference type="Proteomes" id="UP000624404"/>
    </source>
</evidence>
<sequence length="171" mass="18460">MSAYTPEISGKLYITTNTDDKTTTLLDSASFVTKPAGPDIAVSYAYSAGPTPSFTNDADFKARQEIVQQNQIPSFPSAGYSKAGLCTIAPNPNGDEGLMHRSNTLDYVYITSGETEYATTSGEKKILKKGDVIIQRAGWHAWKNTSKTEELTLFAVSIGAEGATEDFMEIP</sequence>
<dbReference type="InterPro" id="IPR013096">
    <property type="entry name" value="Cupin_2"/>
</dbReference>